<evidence type="ECO:0000313" key="1">
    <source>
        <dbReference type="EMBL" id="ARF10327.1"/>
    </source>
</evidence>
<sequence>MLVIDLGSNYIKYGISGTKKPHNIIISKVYKINDQYTLTKDTSSKIKYIEPIKNGVIVNFSRMDIIWKKIFQDLETIDNVKNNDILISEPLYVTMEYKNKLINHLKNTYNIKNVYFCNQQYLGMLGYCCTYGIVIDIGYTSTRIVPVCDNYIILEAIIILSLSKNQFDTYLKNNKSNLHINEYFLNPFIINVDQISITQALYNCINKCPIDLKKKLCSNIIIIGGGANHELGHELKKDFDNKYSNFTLNINVPNNKNMIIWLGCSIMATLLTNNSFIS</sequence>
<dbReference type="PANTHER" id="PTHR11937">
    <property type="entry name" value="ACTIN"/>
    <property type="match status" value="1"/>
</dbReference>
<dbReference type="EMBL" id="KY684103">
    <property type="protein sequence ID" value="ARF10327.1"/>
    <property type="molecule type" value="Genomic_DNA"/>
</dbReference>
<dbReference type="InterPro" id="IPR043129">
    <property type="entry name" value="ATPase_NBD"/>
</dbReference>
<dbReference type="InterPro" id="IPR004000">
    <property type="entry name" value="Actin"/>
</dbReference>
<dbReference type="CDD" id="cd10169">
    <property type="entry name" value="ASKHA_NBD_actin-like"/>
    <property type="match status" value="1"/>
</dbReference>
<name>A0A1V0SF23_9VIRU</name>
<dbReference type="SMART" id="SM00268">
    <property type="entry name" value="ACTIN"/>
    <property type="match status" value="1"/>
</dbReference>
<dbReference type="Gene3D" id="3.30.420.40">
    <property type="match status" value="2"/>
</dbReference>
<reference evidence="1" key="1">
    <citation type="journal article" date="2017" name="Science">
        <title>Giant viruses with an expanded complement of translation system components.</title>
        <authorList>
            <person name="Schulz F."/>
            <person name="Yutin N."/>
            <person name="Ivanova N.N."/>
            <person name="Ortega D.R."/>
            <person name="Lee T.K."/>
            <person name="Vierheilig J."/>
            <person name="Daims H."/>
            <person name="Horn M."/>
            <person name="Wagner M."/>
            <person name="Jensen G.J."/>
            <person name="Kyrpides N.C."/>
            <person name="Koonin E.V."/>
            <person name="Woyke T."/>
        </authorList>
    </citation>
    <scope>NUCLEOTIDE SEQUENCE</scope>
    <source>
        <strain evidence="1">HKV1</strain>
    </source>
</reference>
<accession>A0A1V0SF23</accession>
<protein>
    <submittedName>
        <fullName evidence="1">Actin-related protein</fullName>
    </submittedName>
</protein>
<organism evidence="1">
    <name type="scientific">Hokovirus HKV1</name>
    <dbReference type="NCBI Taxonomy" id="1977638"/>
    <lineage>
        <taxon>Viruses</taxon>
        <taxon>Varidnaviria</taxon>
        <taxon>Bamfordvirae</taxon>
        <taxon>Nucleocytoviricota</taxon>
        <taxon>Megaviricetes</taxon>
        <taxon>Imitervirales</taxon>
        <taxon>Mimiviridae</taxon>
        <taxon>Klosneuvirinae</taxon>
        <taxon>Hokovirus</taxon>
    </lineage>
</organism>
<dbReference type="SUPFAM" id="SSF53067">
    <property type="entry name" value="Actin-like ATPase domain"/>
    <property type="match status" value="2"/>
</dbReference>
<proteinExistence type="predicted"/>
<dbReference type="Pfam" id="PF00022">
    <property type="entry name" value="Actin"/>
    <property type="match status" value="2"/>
</dbReference>
<dbReference type="SMR" id="A0A1V0SF23"/>
<gene>
    <name evidence="1" type="ORF">Hokovirus_1_206</name>
</gene>